<keyword evidence="2" id="KW-1185">Reference proteome</keyword>
<evidence type="ECO:0000313" key="1">
    <source>
        <dbReference type="EMBL" id="KAG5514401.1"/>
    </source>
</evidence>
<reference evidence="1 2" key="1">
    <citation type="submission" date="2020-08" db="EMBL/GenBank/DDBJ databases">
        <title>Plant Genome Project.</title>
        <authorList>
            <person name="Zhang R.-G."/>
        </authorList>
    </citation>
    <scope>NUCLEOTIDE SEQUENCE [LARGE SCALE GENOMIC DNA]</scope>
    <source>
        <strain evidence="1">WSP0</strain>
        <tissue evidence="1">Leaf</tissue>
    </source>
</reference>
<gene>
    <name evidence="1" type="ORF">RHGRI_035726</name>
</gene>
<proteinExistence type="predicted"/>
<comment type="caution">
    <text evidence="1">The sequence shown here is derived from an EMBL/GenBank/DDBJ whole genome shotgun (WGS) entry which is preliminary data.</text>
</comment>
<accession>A0AAV6HPB1</accession>
<protein>
    <submittedName>
        <fullName evidence="1">Uncharacterized protein</fullName>
    </submittedName>
</protein>
<evidence type="ECO:0000313" key="2">
    <source>
        <dbReference type="Proteomes" id="UP000823749"/>
    </source>
</evidence>
<dbReference type="Proteomes" id="UP000823749">
    <property type="component" value="Chromosome 13"/>
</dbReference>
<name>A0AAV6HPB1_9ERIC</name>
<dbReference type="EMBL" id="JACTNZ010000013">
    <property type="protein sequence ID" value="KAG5514401.1"/>
    <property type="molecule type" value="Genomic_DNA"/>
</dbReference>
<dbReference type="AlphaFoldDB" id="A0AAV6HPB1"/>
<organism evidence="1 2">
    <name type="scientific">Rhododendron griersonianum</name>
    <dbReference type="NCBI Taxonomy" id="479676"/>
    <lineage>
        <taxon>Eukaryota</taxon>
        <taxon>Viridiplantae</taxon>
        <taxon>Streptophyta</taxon>
        <taxon>Embryophyta</taxon>
        <taxon>Tracheophyta</taxon>
        <taxon>Spermatophyta</taxon>
        <taxon>Magnoliopsida</taxon>
        <taxon>eudicotyledons</taxon>
        <taxon>Gunneridae</taxon>
        <taxon>Pentapetalae</taxon>
        <taxon>asterids</taxon>
        <taxon>Ericales</taxon>
        <taxon>Ericaceae</taxon>
        <taxon>Ericoideae</taxon>
        <taxon>Rhodoreae</taxon>
        <taxon>Rhododendron</taxon>
    </lineage>
</organism>
<sequence length="86" mass="9507">MAVGVEERWRWCNSRISNDSGGKRVMVVVKGGDCMPALCLYFSAYIVAFSGKLLHQRINGSIHSVTPDGIDIKLLNDVKRREARGG</sequence>